<dbReference type="Proteomes" id="UP000198553">
    <property type="component" value="Unassembled WGS sequence"/>
</dbReference>
<dbReference type="CDD" id="cd00338">
    <property type="entry name" value="Ser_Recombinase"/>
    <property type="match status" value="1"/>
</dbReference>
<dbReference type="Pfam" id="PF00239">
    <property type="entry name" value="Resolvase"/>
    <property type="match status" value="1"/>
</dbReference>
<reference evidence="5" key="1">
    <citation type="submission" date="2016-10" db="EMBL/GenBank/DDBJ databases">
        <authorList>
            <person name="Varghese N."/>
            <person name="Submissions S."/>
        </authorList>
    </citation>
    <scope>NUCLEOTIDE SEQUENCE [LARGE SCALE GENOMIC DNA]</scope>
    <source>
        <strain evidence="5">B48,IBRC-M 10115,DSM 25386,CECT 8001</strain>
    </source>
</reference>
<dbReference type="EMBL" id="FOBW01000020">
    <property type="protein sequence ID" value="SEN76882.1"/>
    <property type="molecule type" value="Genomic_DNA"/>
</dbReference>
<dbReference type="InterPro" id="IPR038109">
    <property type="entry name" value="DNA_bind_recomb_sf"/>
</dbReference>
<dbReference type="AlphaFoldDB" id="A0A1H8J814"/>
<protein>
    <submittedName>
        <fullName evidence="4">Site-specific DNA recombinase</fullName>
    </submittedName>
</protein>
<dbReference type="PANTHER" id="PTHR30461:SF23">
    <property type="entry name" value="DNA RECOMBINASE-RELATED"/>
    <property type="match status" value="1"/>
</dbReference>
<dbReference type="InterPro" id="IPR011109">
    <property type="entry name" value="DNA_bind_recombinase_dom"/>
</dbReference>
<dbReference type="Pfam" id="PF07508">
    <property type="entry name" value="Recombinase"/>
    <property type="match status" value="1"/>
</dbReference>
<proteinExistence type="predicted"/>
<dbReference type="PROSITE" id="PS51737">
    <property type="entry name" value="RECOMBINASE_DNA_BIND"/>
    <property type="match status" value="1"/>
</dbReference>
<sequence>MALAAIYLRLSRNEEQLNIDEILGSHRNALIKLAKQNNLTYDVYQEISSGVNNVRPQLNLLLNKLDEYDYLLVMDIDRISRDNAYAEQIKTMLIAHDIKILTPHGAIDLAQESNEMLFSFQAMMANFEYKQIRKRLGRGRLAAAEQGRWVMSNKAPLGYKKDENQRLVIVEDEATIIRHIFQRTVQRVSANEIAKELDTYGWRSRSGKILTTSHISSIRKNVVYYGVVQACRRVNGRVVDEVFVENAHEPIVSKQTFLEVQKILEENKSGSYFNKKKANRRLQNLLYCYCCGRKRYIQTDGTDIDYIKSCSYKISNNTCKDRGHKYLPVEVYVLQKVKDKKADFEIALEKLKTHDTSEEENKLNSQKESLIRQIGKFDNRQKNLKVMRMDGEITKAEFLELSEENERQIKNVKQQIELINIQLENLNNTEEEQSRLARCIETLNKIDNIEPEVCNTFLKTFIKKIWFSTNSRVDHNTRREVPEVTIEIEWL</sequence>
<dbReference type="InterPro" id="IPR050639">
    <property type="entry name" value="SSR_resolvase"/>
</dbReference>
<feature type="domain" description="Resolvase/invertase-type recombinase catalytic" evidence="2">
    <location>
        <begin position="3"/>
        <end position="147"/>
    </location>
</feature>
<keyword evidence="5" id="KW-1185">Reference proteome</keyword>
<dbReference type="SUPFAM" id="SSF53041">
    <property type="entry name" value="Resolvase-like"/>
    <property type="match status" value="1"/>
</dbReference>
<organism evidence="4 5">
    <name type="scientific">Mesobacillus persicus</name>
    <dbReference type="NCBI Taxonomy" id="930146"/>
    <lineage>
        <taxon>Bacteria</taxon>
        <taxon>Bacillati</taxon>
        <taxon>Bacillota</taxon>
        <taxon>Bacilli</taxon>
        <taxon>Bacillales</taxon>
        <taxon>Bacillaceae</taxon>
        <taxon>Mesobacillus</taxon>
    </lineage>
</organism>
<name>A0A1H8J814_9BACI</name>
<dbReference type="RefSeq" id="WP_090749778.1">
    <property type="nucleotide sequence ID" value="NZ_FOBW01000020.1"/>
</dbReference>
<dbReference type="PANTHER" id="PTHR30461">
    <property type="entry name" value="DNA-INVERTASE FROM LAMBDOID PROPHAGE"/>
    <property type="match status" value="1"/>
</dbReference>
<dbReference type="GO" id="GO:0003677">
    <property type="term" value="F:DNA binding"/>
    <property type="evidence" value="ECO:0007669"/>
    <property type="project" value="InterPro"/>
</dbReference>
<accession>A0A1H8J814</accession>
<evidence type="ECO:0000313" key="4">
    <source>
        <dbReference type="EMBL" id="SEN76882.1"/>
    </source>
</evidence>
<dbReference type="InterPro" id="IPR006119">
    <property type="entry name" value="Resolv_N"/>
</dbReference>
<feature type="coiled-coil region" evidence="1">
    <location>
        <begin position="395"/>
        <end position="433"/>
    </location>
</feature>
<evidence type="ECO:0000259" key="3">
    <source>
        <dbReference type="PROSITE" id="PS51737"/>
    </source>
</evidence>
<dbReference type="Gene3D" id="3.40.50.1390">
    <property type="entry name" value="Resolvase, N-terminal catalytic domain"/>
    <property type="match status" value="1"/>
</dbReference>
<evidence type="ECO:0000256" key="1">
    <source>
        <dbReference type="SAM" id="Coils"/>
    </source>
</evidence>
<dbReference type="SMART" id="SM00857">
    <property type="entry name" value="Resolvase"/>
    <property type="match status" value="1"/>
</dbReference>
<dbReference type="Gene3D" id="3.90.1750.20">
    <property type="entry name" value="Putative Large Serine Recombinase, Chain B, Domain 2"/>
    <property type="match status" value="1"/>
</dbReference>
<dbReference type="OrthoDB" id="9811097at2"/>
<dbReference type="STRING" id="930146.SAMN05192533_12027"/>
<dbReference type="PROSITE" id="PS51736">
    <property type="entry name" value="RECOMBINASES_3"/>
    <property type="match status" value="1"/>
</dbReference>
<dbReference type="InterPro" id="IPR036162">
    <property type="entry name" value="Resolvase-like_N_sf"/>
</dbReference>
<keyword evidence="1" id="KW-0175">Coiled coil</keyword>
<gene>
    <name evidence="4" type="ORF">SAMN05192533_12027</name>
</gene>
<dbReference type="GO" id="GO:0000150">
    <property type="term" value="F:DNA strand exchange activity"/>
    <property type="evidence" value="ECO:0007669"/>
    <property type="project" value="InterPro"/>
</dbReference>
<evidence type="ECO:0000313" key="5">
    <source>
        <dbReference type="Proteomes" id="UP000198553"/>
    </source>
</evidence>
<feature type="domain" description="Recombinase" evidence="3">
    <location>
        <begin position="156"/>
        <end position="270"/>
    </location>
</feature>
<evidence type="ECO:0000259" key="2">
    <source>
        <dbReference type="PROSITE" id="PS51736"/>
    </source>
</evidence>